<dbReference type="AlphaFoldDB" id="A0A8J2E0A3"/>
<evidence type="ECO:0000313" key="4">
    <source>
        <dbReference type="EMBL" id="CAG5071645.1"/>
    </source>
</evidence>
<reference evidence="4" key="1">
    <citation type="submission" date="2021-04" db="EMBL/GenBank/DDBJ databases">
        <authorList>
            <person name="Chebbi M.A.C M."/>
        </authorList>
    </citation>
    <scope>NUCLEOTIDE SEQUENCE</scope>
</reference>
<evidence type="ECO:0000313" key="5">
    <source>
        <dbReference type="Proteomes" id="UP000786811"/>
    </source>
</evidence>
<dbReference type="InterPro" id="IPR027806">
    <property type="entry name" value="HARBI1_dom"/>
</dbReference>
<feature type="domain" description="DDE Tnp4" evidence="3">
    <location>
        <begin position="4"/>
        <end position="69"/>
    </location>
</feature>
<organism evidence="4 5">
    <name type="scientific">Cotesia congregata</name>
    <name type="common">Parasitoid wasp</name>
    <name type="synonym">Apanteles congregatus</name>
    <dbReference type="NCBI Taxonomy" id="51543"/>
    <lineage>
        <taxon>Eukaryota</taxon>
        <taxon>Metazoa</taxon>
        <taxon>Ecdysozoa</taxon>
        <taxon>Arthropoda</taxon>
        <taxon>Hexapoda</taxon>
        <taxon>Insecta</taxon>
        <taxon>Pterygota</taxon>
        <taxon>Neoptera</taxon>
        <taxon>Endopterygota</taxon>
        <taxon>Hymenoptera</taxon>
        <taxon>Apocrita</taxon>
        <taxon>Ichneumonoidea</taxon>
        <taxon>Braconidae</taxon>
        <taxon>Microgastrinae</taxon>
        <taxon>Cotesia</taxon>
    </lineage>
</organism>
<keyword evidence="2" id="KW-0479">Metal-binding</keyword>
<evidence type="ECO:0000256" key="1">
    <source>
        <dbReference type="ARBA" id="ARBA00001968"/>
    </source>
</evidence>
<sequence>MTNVLTPFKDNGHLTPQQVRYNVRHASLRSSIERAFGILKAKFRRLNYLDVQSLQTANLIVAAACTLHNFTLAREER</sequence>
<comment type="caution">
    <text evidence="4">The sequence shown here is derived from an EMBL/GenBank/DDBJ whole genome shotgun (WGS) entry which is preliminary data.</text>
</comment>
<proteinExistence type="predicted"/>
<evidence type="ECO:0000259" key="3">
    <source>
        <dbReference type="Pfam" id="PF13359"/>
    </source>
</evidence>
<dbReference type="GO" id="GO:0046872">
    <property type="term" value="F:metal ion binding"/>
    <property type="evidence" value="ECO:0007669"/>
    <property type="project" value="UniProtKB-KW"/>
</dbReference>
<comment type="cofactor">
    <cofactor evidence="1">
        <name>a divalent metal cation</name>
        <dbReference type="ChEBI" id="CHEBI:60240"/>
    </cofactor>
</comment>
<dbReference type="EMBL" id="CAJNRD030000544">
    <property type="protein sequence ID" value="CAG5071645.1"/>
    <property type="molecule type" value="Genomic_DNA"/>
</dbReference>
<keyword evidence="5" id="KW-1185">Reference proteome</keyword>
<gene>
    <name evidence="4" type="ORF">HICCMSTLAB_LOCUS79</name>
</gene>
<protein>
    <recommendedName>
        <fullName evidence="3">DDE Tnp4 domain-containing protein</fullName>
    </recommendedName>
</protein>
<dbReference type="Pfam" id="PF13359">
    <property type="entry name" value="DDE_Tnp_4"/>
    <property type="match status" value="1"/>
</dbReference>
<name>A0A8J2E0A3_COTCN</name>
<dbReference type="OrthoDB" id="2668416at2759"/>
<dbReference type="Proteomes" id="UP000786811">
    <property type="component" value="Unassembled WGS sequence"/>
</dbReference>
<evidence type="ECO:0000256" key="2">
    <source>
        <dbReference type="ARBA" id="ARBA00022723"/>
    </source>
</evidence>
<accession>A0A8J2E0A3</accession>
<feature type="non-terminal residue" evidence="4">
    <location>
        <position position="77"/>
    </location>
</feature>